<dbReference type="GO" id="GO:0006888">
    <property type="term" value="P:endoplasmic reticulum to Golgi vesicle-mediated transport"/>
    <property type="evidence" value="ECO:0007669"/>
    <property type="project" value="InterPro"/>
</dbReference>
<dbReference type="Pfam" id="PF04148">
    <property type="entry name" value="Erv26"/>
    <property type="match status" value="2"/>
</dbReference>
<keyword evidence="4 8" id="KW-0812">Transmembrane</keyword>
<evidence type="ECO:0000256" key="2">
    <source>
        <dbReference type="ARBA" id="ARBA00008096"/>
    </source>
</evidence>
<dbReference type="AlphaFoldDB" id="A0A5A9PPY6"/>
<evidence type="ECO:0000313" key="11">
    <source>
        <dbReference type="Proteomes" id="UP000324632"/>
    </source>
</evidence>
<proteinExistence type="inferred from homology"/>
<dbReference type="GO" id="GO:0030134">
    <property type="term" value="C:COPII-coated ER to Golgi transport vesicle"/>
    <property type="evidence" value="ECO:0007669"/>
    <property type="project" value="TreeGrafter"/>
</dbReference>
<comment type="similarity">
    <text evidence="2">Belongs to the SVP26 family.</text>
</comment>
<dbReference type="PANTHER" id="PTHR13144:SF0">
    <property type="entry name" value="PROTEIN TEX261"/>
    <property type="match status" value="1"/>
</dbReference>
<evidence type="ECO:0000256" key="1">
    <source>
        <dbReference type="ARBA" id="ARBA00004141"/>
    </source>
</evidence>
<keyword evidence="6 8" id="KW-0472">Membrane</keyword>
<feature type="region of interest" description="Disordered" evidence="7">
    <location>
        <begin position="1"/>
        <end position="22"/>
    </location>
</feature>
<dbReference type="GO" id="GO:0015074">
    <property type="term" value="P:DNA integration"/>
    <property type="evidence" value="ECO:0007669"/>
    <property type="project" value="InterPro"/>
</dbReference>
<feature type="domain" description="Transposase Tc1-like" evidence="9">
    <location>
        <begin position="153"/>
        <end position="224"/>
    </location>
</feature>
<evidence type="ECO:0000313" key="10">
    <source>
        <dbReference type="EMBL" id="KAA0722817.1"/>
    </source>
</evidence>
<dbReference type="GO" id="GO:0005789">
    <property type="term" value="C:endoplasmic reticulum membrane"/>
    <property type="evidence" value="ECO:0007669"/>
    <property type="project" value="TreeGrafter"/>
</dbReference>
<protein>
    <recommendedName>
        <fullName evidence="3">Protein TEX261</fullName>
    </recommendedName>
</protein>
<name>A0A5A9PPY6_9TELE</name>
<evidence type="ECO:0000259" key="9">
    <source>
        <dbReference type="Pfam" id="PF01498"/>
    </source>
</evidence>
<organism evidence="10 11">
    <name type="scientific">Triplophysa tibetana</name>
    <dbReference type="NCBI Taxonomy" id="1572043"/>
    <lineage>
        <taxon>Eukaryota</taxon>
        <taxon>Metazoa</taxon>
        <taxon>Chordata</taxon>
        <taxon>Craniata</taxon>
        <taxon>Vertebrata</taxon>
        <taxon>Euteleostomi</taxon>
        <taxon>Actinopterygii</taxon>
        <taxon>Neopterygii</taxon>
        <taxon>Teleostei</taxon>
        <taxon>Ostariophysi</taxon>
        <taxon>Cypriniformes</taxon>
        <taxon>Nemacheilidae</taxon>
        <taxon>Triplophysa</taxon>
    </lineage>
</organism>
<dbReference type="InterPro" id="IPR007277">
    <property type="entry name" value="Svp26/Tex261"/>
</dbReference>
<feature type="transmembrane region" description="Helical" evidence="8">
    <location>
        <begin position="413"/>
        <end position="434"/>
    </location>
</feature>
<comment type="subcellular location">
    <subcellularLocation>
        <location evidence="1">Membrane</location>
        <topology evidence="1">Multi-pass membrane protein</topology>
    </subcellularLocation>
</comment>
<evidence type="ECO:0000256" key="3">
    <source>
        <dbReference type="ARBA" id="ARBA00017877"/>
    </source>
</evidence>
<accession>A0A5A9PPY6</accession>
<keyword evidence="5 8" id="KW-1133">Transmembrane helix</keyword>
<sequence>MVLQRRRRAIGDDKGTPSAPPKPKAAGLYYLAELIEEYTVATSRIIKYMILFSTAVLVGLYLFEGFPTLMIGVGLFTNLVYFGLLQTFPYILLTSPNFILSCVLVVLNHYMAFQYFAEEYYPFSEIVYKWRKFSTVATLPRRGRPVKMTARAQRRMLNEVKKNPRVSAKYLQKSLAHANIFVDKSTIRKTLNKNGLHGRTPRRKPLLSKKNIAARLKFAKEHLDVPQHYWQNILWTDETKIELFGKNTQRYVWRTQGTAHQHQNLIPTVKYGGGGIMVWGCFAASGPGRITVIDGKMNSKVYQDILQENLRPSVCQLKLNRGWTMQQDNDPKHRSKSTTEWLQQKKIRLEWPSQSPDLNPIEMLWHDLKRAIHTRHPKNIAELKHFCKEEWSKISPDRCAGLICNYRKRLVEVLAYFTICLWVIPFSFFVSLSAGENVLPSTMQQGDDVVSNYFTKGKRGKRSGILLIFSFLKEAVLPSRQKMY</sequence>
<evidence type="ECO:0000256" key="7">
    <source>
        <dbReference type="SAM" id="MobiDB-lite"/>
    </source>
</evidence>
<dbReference type="InterPro" id="IPR036397">
    <property type="entry name" value="RNaseH_sf"/>
</dbReference>
<dbReference type="Gene3D" id="3.30.420.10">
    <property type="entry name" value="Ribonuclease H-like superfamily/Ribonuclease H"/>
    <property type="match status" value="1"/>
</dbReference>
<dbReference type="GO" id="GO:0000139">
    <property type="term" value="C:Golgi membrane"/>
    <property type="evidence" value="ECO:0007669"/>
    <property type="project" value="TreeGrafter"/>
</dbReference>
<dbReference type="InterPro" id="IPR002492">
    <property type="entry name" value="Transposase_Tc1-like"/>
</dbReference>
<evidence type="ECO:0000256" key="6">
    <source>
        <dbReference type="ARBA" id="ARBA00023136"/>
    </source>
</evidence>
<evidence type="ECO:0000256" key="5">
    <source>
        <dbReference type="ARBA" id="ARBA00022989"/>
    </source>
</evidence>
<dbReference type="GO" id="GO:0003677">
    <property type="term" value="F:DNA binding"/>
    <property type="evidence" value="ECO:0007669"/>
    <property type="project" value="InterPro"/>
</dbReference>
<keyword evidence="11" id="KW-1185">Reference proteome</keyword>
<reference evidence="10 11" key="1">
    <citation type="journal article" date="2019" name="Mol. Ecol. Resour.">
        <title>Chromosome-level genome assembly of Triplophysa tibetana, a fish adapted to the harsh high-altitude environment of the Tibetan Plateau.</title>
        <authorList>
            <person name="Yang X."/>
            <person name="Liu H."/>
            <person name="Ma Z."/>
            <person name="Zou Y."/>
            <person name="Zou M."/>
            <person name="Mao Y."/>
            <person name="Li X."/>
            <person name="Wang H."/>
            <person name="Chen T."/>
            <person name="Wang W."/>
            <person name="Yang R."/>
        </authorList>
    </citation>
    <scope>NUCLEOTIDE SEQUENCE [LARGE SCALE GENOMIC DNA]</scope>
    <source>
        <strain evidence="10">TTIB1903HZAU</strain>
        <tissue evidence="10">Muscle</tissue>
    </source>
</reference>
<dbReference type="EMBL" id="SOYY01000003">
    <property type="protein sequence ID" value="KAA0722817.1"/>
    <property type="molecule type" value="Genomic_DNA"/>
</dbReference>
<gene>
    <name evidence="10" type="ORF">E1301_Tti008683</name>
</gene>
<dbReference type="GO" id="GO:0006313">
    <property type="term" value="P:DNA transposition"/>
    <property type="evidence" value="ECO:0007669"/>
    <property type="project" value="InterPro"/>
</dbReference>
<feature type="transmembrane region" description="Helical" evidence="8">
    <location>
        <begin position="45"/>
        <end position="63"/>
    </location>
</feature>
<evidence type="ECO:0000256" key="4">
    <source>
        <dbReference type="ARBA" id="ARBA00022692"/>
    </source>
</evidence>
<dbReference type="PANTHER" id="PTHR13144">
    <property type="entry name" value="TEX261 PROTEIN"/>
    <property type="match status" value="1"/>
</dbReference>
<dbReference type="GO" id="GO:0097020">
    <property type="term" value="F:COPII receptor activity"/>
    <property type="evidence" value="ECO:0007669"/>
    <property type="project" value="InterPro"/>
</dbReference>
<dbReference type="Pfam" id="PF01498">
    <property type="entry name" value="HTH_Tnp_Tc3_2"/>
    <property type="match status" value="1"/>
</dbReference>
<dbReference type="Proteomes" id="UP000324632">
    <property type="component" value="Chromosome 3"/>
</dbReference>
<evidence type="ECO:0000256" key="8">
    <source>
        <dbReference type="SAM" id="Phobius"/>
    </source>
</evidence>
<comment type="caution">
    <text evidence="10">The sequence shown here is derived from an EMBL/GenBank/DDBJ whole genome shotgun (WGS) entry which is preliminary data.</text>
</comment>